<dbReference type="STRING" id="35622.SAMN04489764_3119"/>
<feature type="domain" description="DUF7800" evidence="3">
    <location>
        <begin position="1"/>
        <end position="81"/>
    </location>
</feature>
<keyword evidence="5" id="KW-1185">Reference proteome</keyword>
<dbReference type="RefSeq" id="WP_093259688.1">
    <property type="nucleotide sequence ID" value="NZ_FNKK01000002.1"/>
</dbReference>
<dbReference type="PANTHER" id="PTHR37031">
    <property type="entry name" value="METALLOPHOSPHATASE BINDING DOMAIN PROTEIN"/>
    <property type="match status" value="1"/>
</dbReference>
<evidence type="ECO:0000259" key="2">
    <source>
        <dbReference type="Pfam" id="PF09423"/>
    </source>
</evidence>
<dbReference type="SUPFAM" id="SSF56300">
    <property type="entry name" value="Metallo-dependent phosphatases"/>
    <property type="match status" value="1"/>
</dbReference>
<keyword evidence="1" id="KW-1133">Transmembrane helix</keyword>
<dbReference type="EMBL" id="FNKK01000002">
    <property type="protein sequence ID" value="SDR03134.1"/>
    <property type="molecule type" value="Genomic_DNA"/>
</dbReference>
<keyword evidence="1" id="KW-0812">Transmembrane</keyword>
<evidence type="ECO:0000256" key="1">
    <source>
        <dbReference type="SAM" id="Phobius"/>
    </source>
</evidence>
<dbReference type="InterPro" id="IPR038607">
    <property type="entry name" value="PhoD-like_sf"/>
</dbReference>
<sequence length="535" mass="59652">MPELVLGPMLRYADTSVASIWVETSAPCQVAVEAGGVRAEAHTFTVHGHHYALVDLRQAPSGAPYTVDLDGERVWPLDGAPPSRLRLLPADRSPRLLFGSCRTSVPHDAAHLLTHGVDVLREYGNRMRDQPDGDWPDLLLLLGDQVYADEPSSEMRDFIAARRDGQEPAGEIADFEEYAELYRQAWSEPDIRWLLSTMPSAMIFDDHDLRDDWNTSAAWRERMNAVPWWRRRLIAGLGAYWVYQHIGNLSPAERDEEGLLPALRAADGDGGALLDAFADRADTDPAAHRWSYARDFGDIRLIMVDTRCSRQLTPGERRMLDPQEWKWLAEQVGSAADARVLVIGSSIPVLLPSGIHHVEAWNEALCDGAWGTRVAGWSETLRQAIDLEHWAAFRRSFEELCRMLAGFDGMVVLLSGDVHYSYVAKVRRRPIYQVVCSPIRNPLSRVLRLANIAASFGLASLLGGWLAGLAGLPRPPYRWRIVKGPWFQNSIATLDLSGVPRVAWHDSSAEPRVTVRLAPDGASRTGGRVRRGSRT</sequence>
<dbReference type="Pfam" id="PF25077">
    <property type="entry name" value="DUF7800"/>
    <property type="match status" value="1"/>
</dbReference>
<dbReference type="Gene3D" id="3.60.21.70">
    <property type="entry name" value="PhoD-like phosphatase"/>
    <property type="match status" value="1"/>
</dbReference>
<dbReference type="CDD" id="cd07389">
    <property type="entry name" value="MPP_PhoD"/>
    <property type="match status" value="1"/>
</dbReference>
<dbReference type="InterPro" id="IPR029052">
    <property type="entry name" value="Metallo-depent_PP-like"/>
</dbReference>
<protein>
    <submittedName>
        <fullName evidence="4">PhoD-like phosphatase</fullName>
    </submittedName>
</protein>
<evidence type="ECO:0000259" key="3">
    <source>
        <dbReference type="Pfam" id="PF25077"/>
    </source>
</evidence>
<dbReference type="PANTHER" id="PTHR37031:SF2">
    <property type="entry name" value="PHOD-LIKE PHOSPHATASE METALLOPHOSPHATASE DOMAIN-CONTAINING PROTEIN"/>
    <property type="match status" value="1"/>
</dbReference>
<name>A0A1H1FQE6_9ACTN</name>
<dbReference type="InterPro" id="IPR056702">
    <property type="entry name" value="DUF7800"/>
</dbReference>
<keyword evidence="1" id="KW-0472">Membrane</keyword>
<feature type="transmembrane region" description="Helical" evidence="1">
    <location>
        <begin position="449"/>
        <end position="472"/>
    </location>
</feature>
<evidence type="ECO:0000313" key="4">
    <source>
        <dbReference type="EMBL" id="SDR03134.1"/>
    </source>
</evidence>
<evidence type="ECO:0000313" key="5">
    <source>
        <dbReference type="Proteomes" id="UP000217103"/>
    </source>
</evidence>
<dbReference type="Pfam" id="PF09423">
    <property type="entry name" value="PhoD"/>
    <property type="match status" value="1"/>
</dbReference>
<dbReference type="Proteomes" id="UP000217103">
    <property type="component" value="Unassembled WGS sequence"/>
</dbReference>
<dbReference type="InterPro" id="IPR018946">
    <property type="entry name" value="PhoD-like_MPP"/>
</dbReference>
<feature type="domain" description="PhoD-like phosphatase metallophosphatase" evidence="2">
    <location>
        <begin position="135"/>
        <end position="428"/>
    </location>
</feature>
<accession>A0A1H1FQE6</accession>
<organism evidence="4 5">
    <name type="scientific">Thermostaphylospora chromogena</name>
    <dbReference type="NCBI Taxonomy" id="35622"/>
    <lineage>
        <taxon>Bacteria</taxon>
        <taxon>Bacillati</taxon>
        <taxon>Actinomycetota</taxon>
        <taxon>Actinomycetes</taxon>
        <taxon>Streptosporangiales</taxon>
        <taxon>Thermomonosporaceae</taxon>
        <taxon>Thermostaphylospora</taxon>
    </lineage>
</organism>
<dbReference type="OrthoDB" id="9795624at2"/>
<reference evidence="4 5" key="1">
    <citation type="submission" date="2016-10" db="EMBL/GenBank/DDBJ databases">
        <authorList>
            <person name="de Groot N.N."/>
        </authorList>
    </citation>
    <scope>NUCLEOTIDE SEQUENCE [LARGE SCALE GENOMIC DNA]</scope>
    <source>
        <strain evidence="4 5">DSM 43794</strain>
    </source>
</reference>
<proteinExistence type="predicted"/>
<dbReference type="AlphaFoldDB" id="A0A1H1FQE6"/>
<gene>
    <name evidence="4" type="ORF">SAMN04489764_3119</name>
</gene>